<gene>
    <name evidence="1" type="ORF">NDU88_007462</name>
</gene>
<name>A0AAV7TZT8_PLEWA</name>
<evidence type="ECO:0000313" key="1">
    <source>
        <dbReference type="EMBL" id="KAJ1182269.1"/>
    </source>
</evidence>
<dbReference type="AlphaFoldDB" id="A0AAV7TZT8"/>
<protein>
    <submittedName>
        <fullName evidence="1">Uncharacterized protein</fullName>
    </submittedName>
</protein>
<sequence>EQCLNFQTGTSDPGRFTLILTPSNDACEIQPHGDKEPLCVGVASISEVA</sequence>
<comment type="caution">
    <text evidence="1">The sequence shown here is derived from an EMBL/GenBank/DDBJ whole genome shotgun (WGS) entry which is preliminary data.</text>
</comment>
<evidence type="ECO:0000313" key="2">
    <source>
        <dbReference type="Proteomes" id="UP001066276"/>
    </source>
</evidence>
<keyword evidence="2" id="KW-1185">Reference proteome</keyword>
<dbReference type="Proteomes" id="UP001066276">
    <property type="component" value="Chromosome 3_2"/>
</dbReference>
<dbReference type="EMBL" id="JANPWB010000006">
    <property type="protein sequence ID" value="KAJ1182269.1"/>
    <property type="molecule type" value="Genomic_DNA"/>
</dbReference>
<feature type="non-terminal residue" evidence="1">
    <location>
        <position position="1"/>
    </location>
</feature>
<accession>A0AAV7TZT8</accession>
<reference evidence="1" key="1">
    <citation type="journal article" date="2022" name="bioRxiv">
        <title>Sequencing and chromosome-scale assembly of the giantPleurodeles waltlgenome.</title>
        <authorList>
            <person name="Brown T."/>
            <person name="Elewa A."/>
            <person name="Iarovenko S."/>
            <person name="Subramanian E."/>
            <person name="Araus A.J."/>
            <person name="Petzold A."/>
            <person name="Susuki M."/>
            <person name="Suzuki K.-i.T."/>
            <person name="Hayashi T."/>
            <person name="Toyoda A."/>
            <person name="Oliveira C."/>
            <person name="Osipova E."/>
            <person name="Leigh N.D."/>
            <person name="Simon A."/>
            <person name="Yun M.H."/>
        </authorList>
    </citation>
    <scope>NUCLEOTIDE SEQUENCE</scope>
    <source>
        <strain evidence="1">20211129_DDA</strain>
        <tissue evidence="1">Liver</tissue>
    </source>
</reference>
<proteinExistence type="predicted"/>
<organism evidence="1 2">
    <name type="scientific">Pleurodeles waltl</name>
    <name type="common">Iberian ribbed newt</name>
    <dbReference type="NCBI Taxonomy" id="8319"/>
    <lineage>
        <taxon>Eukaryota</taxon>
        <taxon>Metazoa</taxon>
        <taxon>Chordata</taxon>
        <taxon>Craniata</taxon>
        <taxon>Vertebrata</taxon>
        <taxon>Euteleostomi</taxon>
        <taxon>Amphibia</taxon>
        <taxon>Batrachia</taxon>
        <taxon>Caudata</taxon>
        <taxon>Salamandroidea</taxon>
        <taxon>Salamandridae</taxon>
        <taxon>Pleurodelinae</taxon>
        <taxon>Pleurodeles</taxon>
    </lineage>
</organism>
<feature type="non-terminal residue" evidence="1">
    <location>
        <position position="49"/>
    </location>
</feature>